<dbReference type="PANTHER" id="PTHR48025">
    <property type="entry name" value="OS02G0815200 PROTEIN"/>
    <property type="match status" value="1"/>
</dbReference>
<organism evidence="5 6">
    <name type="scientific">Vermiconidia calcicola</name>
    <dbReference type="NCBI Taxonomy" id="1690605"/>
    <lineage>
        <taxon>Eukaryota</taxon>
        <taxon>Fungi</taxon>
        <taxon>Dikarya</taxon>
        <taxon>Ascomycota</taxon>
        <taxon>Pezizomycotina</taxon>
        <taxon>Dothideomycetes</taxon>
        <taxon>Dothideomycetidae</taxon>
        <taxon>Mycosphaerellales</taxon>
        <taxon>Extremaceae</taxon>
        <taxon>Vermiconidia</taxon>
    </lineage>
</organism>
<dbReference type="InterPro" id="IPR035979">
    <property type="entry name" value="RBD_domain_sf"/>
</dbReference>
<dbReference type="SMART" id="SM00360">
    <property type="entry name" value="RRM"/>
    <property type="match status" value="2"/>
</dbReference>
<gene>
    <name evidence="5" type="ORF">LTR25_005091</name>
</gene>
<dbReference type="Pfam" id="PF00076">
    <property type="entry name" value="RRM_1"/>
    <property type="match status" value="2"/>
</dbReference>
<reference evidence="5 6" key="1">
    <citation type="submission" date="2023-06" db="EMBL/GenBank/DDBJ databases">
        <title>Black Yeasts Isolated from many extreme environments.</title>
        <authorList>
            <person name="Coleine C."/>
            <person name="Stajich J.E."/>
            <person name="Selbmann L."/>
        </authorList>
    </citation>
    <scope>NUCLEOTIDE SEQUENCE [LARGE SCALE GENOMIC DNA]</scope>
    <source>
        <strain evidence="5 6">CCFEE 5887</strain>
    </source>
</reference>
<evidence type="ECO:0000256" key="2">
    <source>
        <dbReference type="PROSITE-ProRule" id="PRU00176"/>
    </source>
</evidence>
<feature type="domain" description="RRM" evidence="4">
    <location>
        <begin position="339"/>
        <end position="416"/>
    </location>
</feature>
<protein>
    <recommendedName>
        <fullName evidence="4">RRM domain-containing protein</fullName>
    </recommendedName>
</protein>
<evidence type="ECO:0000259" key="4">
    <source>
        <dbReference type="PROSITE" id="PS50102"/>
    </source>
</evidence>
<keyword evidence="1 2" id="KW-0694">RNA-binding</keyword>
<dbReference type="CDD" id="cd00590">
    <property type="entry name" value="RRM_SF"/>
    <property type="match status" value="1"/>
</dbReference>
<dbReference type="Gene3D" id="3.30.70.330">
    <property type="match status" value="2"/>
</dbReference>
<feature type="region of interest" description="Disordered" evidence="3">
    <location>
        <begin position="1"/>
        <end position="77"/>
    </location>
</feature>
<evidence type="ECO:0000313" key="5">
    <source>
        <dbReference type="EMBL" id="KAK5537839.1"/>
    </source>
</evidence>
<evidence type="ECO:0000256" key="3">
    <source>
        <dbReference type="SAM" id="MobiDB-lite"/>
    </source>
</evidence>
<proteinExistence type="predicted"/>
<dbReference type="EMBL" id="JAXLQG010000007">
    <property type="protein sequence ID" value="KAK5537839.1"/>
    <property type="molecule type" value="Genomic_DNA"/>
</dbReference>
<dbReference type="SUPFAM" id="SSF54928">
    <property type="entry name" value="RNA-binding domain, RBD"/>
    <property type="match status" value="2"/>
</dbReference>
<evidence type="ECO:0000313" key="6">
    <source>
        <dbReference type="Proteomes" id="UP001345827"/>
    </source>
</evidence>
<name>A0AAV9Q940_9PEZI</name>
<dbReference type="AlphaFoldDB" id="A0AAV9Q940"/>
<dbReference type="InterPro" id="IPR012677">
    <property type="entry name" value="Nucleotide-bd_a/b_plait_sf"/>
</dbReference>
<accession>A0AAV9Q940</accession>
<dbReference type="GO" id="GO:0003729">
    <property type="term" value="F:mRNA binding"/>
    <property type="evidence" value="ECO:0007669"/>
    <property type="project" value="TreeGrafter"/>
</dbReference>
<feature type="compositionally biased region" description="Low complexity" evidence="3">
    <location>
        <begin position="60"/>
        <end position="75"/>
    </location>
</feature>
<dbReference type="GO" id="GO:0005634">
    <property type="term" value="C:nucleus"/>
    <property type="evidence" value="ECO:0007669"/>
    <property type="project" value="TreeGrafter"/>
</dbReference>
<sequence length="547" mass="59712">MSSALPSSSNTPPRGMIPPALPVLAGPARPRGPTPPTPSPVLEQEGEKGDLGLLTVGNRSNGPGSTTTTPPLSAGAKDPAVVQDVPLAVTPAPEDDVFVSTPQNGPLVLAAAPNAIAQRIVHNLRPPVGPRALQPRPDRVSELPTARNAQGIFPPEALIFVANLSSQRTAEQLELSCHQVFDQFGTCHIFIKYDPRQHPFAFVQFENVEDANNAIVYTTNLVLHGRKIRLERGKAERSVILSKKDGTAVTELEARRLLDRYGRIDLCVPANSRNNNLDGMYIKFAFYLDCQDALKGHPNTTSPYTLVIAPAMEPRLRAGPNGSPMVRGFHAPRSTVDTKSIFVGNLPETVTRHELETMFREFGRIIQVNVIRKNFTDGATNVFAFIEYASCHEADRAALAERNLHGNKLRVEPKEYSVRRPSRVAASTNSQYNHGARDYSYDDATYNTPAAPTMYNATPAMYHMNPLATPPHHGYNSQGLGMQGYGHNAAQAMQYHTPPSAGFIQRMLPAGMFTPTPPQSYGYTAQAWGSGQYGMGSIQEYPEEGHY</sequence>
<dbReference type="PANTHER" id="PTHR48025:SF1">
    <property type="entry name" value="RRM DOMAIN-CONTAINING PROTEIN"/>
    <property type="match status" value="1"/>
</dbReference>
<evidence type="ECO:0000256" key="1">
    <source>
        <dbReference type="ARBA" id="ARBA00022884"/>
    </source>
</evidence>
<feature type="compositionally biased region" description="Polar residues" evidence="3">
    <location>
        <begin position="1"/>
        <end position="12"/>
    </location>
</feature>
<feature type="compositionally biased region" description="Pro residues" evidence="3">
    <location>
        <begin position="30"/>
        <end position="39"/>
    </location>
</feature>
<comment type="caution">
    <text evidence="5">The sequence shown here is derived from an EMBL/GenBank/DDBJ whole genome shotgun (WGS) entry which is preliminary data.</text>
</comment>
<dbReference type="InterPro" id="IPR050502">
    <property type="entry name" value="Euk_RNA-bind_prot"/>
</dbReference>
<dbReference type="Proteomes" id="UP001345827">
    <property type="component" value="Unassembled WGS sequence"/>
</dbReference>
<dbReference type="InterPro" id="IPR000504">
    <property type="entry name" value="RRM_dom"/>
</dbReference>
<dbReference type="PROSITE" id="PS50102">
    <property type="entry name" value="RRM"/>
    <property type="match status" value="2"/>
</dbReference>
<keyword evidence="6" id="KW-1185">Reference proteome</keyword>
<feature type="domain" description="RRM" evidence="4">
    <location>
        <begin position="157"/>
        <end position="235"/>
    </location>
</feature>